<evidence type="ECO:0000256" key="2">
    <source>
        <dbReference type="ARBA" id="ARBA00003215"/>
    </source>
</evidence>
<dbReference type="InterPro" id="IPR038371">
    <property type="entry name" value="Cu_polyphenol_OxRdtase_sf"/>
</dbReference>
<dbReference type="GeneID" id="85013853"/>
<keyword evidence="5" id="KW-0479">Metal-binding</keyword>
<dbReference type="GO" id="GO:0016787">
    <property type="term" value="F:hydrolase activity"/>
    <property type="evidence" value="ECO:0007669"/>
    <property type="project" value="UniProtKB-KW"/>
</dbReference>
<keyword evidence="6" id="KW-0378">Hydrolase</keyword>
<organism evidence="12 13">
    <name type="scientific">Oribacterium sinus</name>
    <dbReference type="NCBI Taxonomy" id="237576"/>
    <lineage>
        <taxon>Bacteria</taxon>
        <taxon>Bacillati</taxon>
        <taxon>Bacillota</taxon>
        <taxon>Clostridia</taxon>
        <taxon>Lachnospirales</taxon>
        <taxon>Lachnospiraceae</taxon>
        <taxon>Oribacterium</taxon>
    </lineage>
</organism>
<sequence>MNQLKEHPFPLVEYTISTGILPMVESPLFQREIGLQHGFSTRKGGVSKEHLASLNLSFSAEDAKENVLENFRRIGERFGKTPEDFVLSKQSHETKVLKVGTKDRGKGITKDRDYEGIDALITDEKGIILSCFSADCVPILFYDPIHKAVGACHSGWRGTKGKILQNVVEEMRKHFSSNPAEILVAIGPSICKEQYVVSEDLALSFLEDYPDLGEDTASPIQRISKDKFQLDLWDLNRRIALDCGIKEEHISISGYCTMENPELFFSHRYSQGKRGLQGAFICLQD</sequence>
<dbReference type="NCBIfam" id="TIGR00726">
    <property type="entry name" value="peptidoglycan editing factor PgeF"/>
    <property type="match status" value="1"/>
</dbReference>
<dbReference type="PANTHER" id="PTHR30616">
    <property type="entry name" value="UNCHARACTERIZED PROTEIN YFIH"/>
    <property type="match status" value="1"/>
</dbReference>
<comment type="catalytic activity">
    <reaction evidence="1">
        <text>inosine + phosphate = alpha-D-ribose 1-phosphate + hypoxanthine</text>
        <dbReference type="Rhea" id="RHEA:27646"/>
        <dbReference type="ChEBI" id="CHEBI:17368"/>
        <dbReference type="ChEBI" id="CHEBI:17596"/>
        <dbReference type="ChEBI" id="CHEBI:43474"/>
        <dbReference type="ChEBI" id="CHEBI:57720"/>
        <dbReference type="EC" id="2.4.2.1"/>
    </reaction>
    <physiologicalReaction direction="left-to-right" evidence="1">
        <dbReference type="Rhea" id="RHEA:27647"/>
    </physiologicalReaction>
</comment>
<evidence type="ECO:0000256" key="8">
    <source>
        <dbReference type="ARBA" id="ARBA00047989"/>
    </source>
</evidence>
<comment type="catalytic activity">
    <reaction evidence="10">
        <text>S-methyl-5'-thioadenosine + phosphate = 5-(methylsulfanyl)-alpha-D-ribose 1-phosphate + adenine</text>
        <dbReference type="Rhea" id="RHEA:11852"/>
        <dbReference type="ChEBI" id="CHEBI:16708"/>
        <dbReference type="ChEBI" id="CHEBI:17509"/>
        <dbReference type="ChEBI" id="CHEBI:43474"/>
        <dbReference type="ChEBI" id="CHEBI:58533"/>
        <dbReference type="EC" id="2.4.2.28"/>
    </reaction>
    <physiologicalReaction direction="left-to-right" evidence="10">
        <dbReference type="Rhea" id="RHEA:11853"/>
    </physiologicalReaction>
</comment>
<evidence type="ECO:0000256" key="9">
    <source>
        <dbReference type="ARBA" id="ARBA00048968"/>
    </source>
</evidence>
<dbReference type="Proteomes" id="UP000522163">
    <property type="component" value="Unassembled WGS sequence"/>
</dbReference>
<comment type="function">
    <text evidence="2">Purine nucleoside enzyme that catalyzes the phosphorolysis of adenosine and inosine nucleosides, yielding D-ribose 1-phosphate and the respective free bases, adenine and hypoxanthine. Also catalyzes the phosphorolysis of S-methyl-5'-thioadenosine into adenine and S-methyl-5-thio-alpha-D-ribose 1-phosphate. Also has adenosine deaminase activity.</text>
</comment>
<dbReference type="EMBL" id="JACHHH010000001">
    <property type="protein sequence ID" value="MBB6040321.1"/>
    <property type="molecule type" value="Genomic_DNA"/>
</dbReference>
<name>A0A7W9SF80_9FIRM</name>
<dbReference type="SUPFAM" id="SSF64438">
    <property type="entry name" value="CNF1/YfiH-like putative cysteine hydrolases"/>
    <property type="match status" value="1"/>
</dbReference>
<dbReference type="Gene3D" id="3.60.140.10">
    <property type="entry name" value="CNF1/YfiH-like putative cysteine hydrolases"/>
    <property type="match status" value="1"/>
</dbReference>
<protein>
    <recommendedName>
        <fullName evidence="11">Purine nucleoside phosphorylase</fullName>
    </recommendedName>
</protein>
<comment type="similarity">
    <text evidence="3 11">Belongs to the purine nucleoside phosphorylase YfiH/LACC1 family.</text>
</comment>
<evidence type="ECO:0000313" key="13">
    <source>
        <dbReference type="Proteomes" id="UP000522163"/>
    </source>
</evidence>
<comment type="caution">
    <text evidence="12">The sequence shown here is derived from an EMBL/GenBank/DDBJ whole genome shotgun (WGS) entry which is preliminary data.</text>
</comment>
<proteinExistence type="inferred from homology"/>
<evidence type="ECO:0000256" key="11">
    <source>
        <dbReference type="RuleBase" id="RU361274"/>
    </source>
</evidence>
<evidence type="ECO:0000256" key="4">
    <source>
        <dbReference type="ARBA" id="ARBA00022679"/>
    </source>
</evidence>
<accession>A0A7W9SF80</accession>
<keyword evidence="4" id="KW-0808">Transferase</keyword>
<dbReference type="InterPro" id="IPR003730">
    <property type="entry name" value="Cu_polyphenol_OxRdtase"/>
</dbReference>
<evidence type="ECO:0000256" key="3">
    <source>
        <dbReference type="ARBA" id="ARBA00007353"/>
    </source>
</evidence>
<keyword evidence="7" id="KW-0862">Zinc</keyword>
<reference evidence="12 13" key="1">
    <citation type="submission" date="2020-08" db="EMBL/GenBank/DDBJ databases">
        <title>Genomic Encyclopedia of Type Strains, Phase IV (KMG-IV): sequencing the most valuable type-strain genomes for metagenomic binning, comparative biology and taxonomic classification.</title>
        <authorList>
            <person name="Goeker M."/>
        </authorList>
    </citation>
    <scope>NUCLEOTIDE SEQUENCE [LARGE SCALE GENOMIC DNA]</scope>
    <source>
        <strain evidence="12 13">DSM 17245</strain>
    </source>
</reference>
<evidence type="ECO:0000256" key="10">
    <source>
        <dbReference type="ARBA" id="ARBA00049893"/>
    </source>
</evidence>
<dbReference type="GO" id="GO:0017061">
    <property type="term" value="F:S-methyl-5-thioadenosine phosphorylase activity"/>
    <property type="evidence" value="ECO:0007669"/>
    <property type="project" value="UniProtKB-EC"/>
</dbReference>
<comment type="catalytic activity">
    <reaction evidence="8">
        <text>adenosine + H2O + H(+) = inosine + NH4(+)</text>
        <dbReference type="Rhea" id="RHEA:24408"/>
        <dbReference type="ChEBI" id="CHEBI:15377"/>
        <dbReference type="ChEBI" id="CHEBI:15378"/>
        <dbReference type="ChEBI" id="CHEBI:16335"/>
        <dbReference type="ChEBI" id="CHEBI:17596"/>
        <dbReference type="ChEBI" id="CHEBI:28938"/>
        <dbReference type="EC" id="3.5.4.4"/>
    </reaction>
    <physiologicalReaction direction="left-to-right" evidence="8">
        <dbReference type="Rhea" id="RHEA:24409"/>
    </physiologicalReaction>
</comment>
<evidence type="ECO:0000256" key="1">
    <source>
        <dbReference type="ARBA" id="ARBA00000553"/>
    </source>
</evidence>
<evidence type="ECO:0000256" key="6">
    <source>
        <dbReference type="ARBA" id="ARBA00022801"/>
    </source>
</evidence>
<dbReference type="AlphaFoldDB" id="A0A7W9SF80"/>
<dbReference type="PANTHER" id="PTHR30616:SF2">
    <property type="entry name" value="PURINE NUCLEOSIDE PHOSPHORYLASE LACC1"/>
    <property type="match status" value="1"/>
</dbReference>
<evidence type="ECO:0000256" key="5">
    <source>
        <dbReference type="ARBA" id="ARBA00022723"/>
    </source>
</evidence>
<comment type="catalytic activity">
    <reaction evidence="9">
        <text>adenosine + phosphate = alpha-D-ribose 1-phosphate + adenine</text>
        <dbReference type="Rhea" id="RHEA:27642"/>
        <dbReference type="ChEBI" id="CHEBI:16335"/>
        <dbReference type="ChEBI" id="CHEBI:16708"/>
        <dbReference type="ChEBI" id="CHEBI:43474"/>
        <dbReference type="ChEBI" id="CHEBI:57720"/>
        <dbReference type="EC" id="2.4.2.1"/>
    </reaction>
    <physiologicalReaction direction="left-to-right" evidence="9">
        <dbReference type="Rhea" id="RHEA:27643"/>
    </physiologicalReaction>
</comment>
<dbReference type="RefSeq" id="WP_183681985.1">
    <property type="nucleotide sequence ID" value="NZ_JACHHH010000001.1"/>
</dbReference>
<evidence type="ECO:0000313" key="12">
    <source>
        <dbReference type="EMBL" id="MBB6040321.1"/>
    </source>
</evidence>
<dbReference type="Pfam" id="PF02578">
    <property type="entry name" value="Cu-oxidase_4"/>
    <property type="match status" value="1"/>
</dbReference>
<evidence type="ECO:0000256" key="7">
    <source>
        <dbReference type="ARBA" id="ARBA00022833"/>
    </source>
</evidence>
<dbReference type="InterPro" id="IPR011324">
    <property type="entry name" value="Cytotoxic_necrot_fac-like_cat"/>
</dbReference>
<dbReference type="CDD" id="cd16833">
    <property type="entry name" value="YfiH"/>
    <property type="match status" value="1"/>
</dbReference>
<dbReference type="GO" id="GO:0005507">
    <property type="term" value="F:copper ion binding"/>
    <property type="evidence" value="ECO:0007669"/>
    <property type="project" value="TreeGrafter"/>
</dbReference>
<gene>
    <name evidence="12" type="ORF">HNQ46_000282</name>
</gene>